<organism evidence="2 3">
    <name type="scientific">Microbulbifer bruguierae</name>
    <dbReference type="NCBI Taxonomy" id="3029061"/>
    <lineage>
        <taxon>Bacteria</taxon>
        <taxon>Pseudomonadati</taxon>
        <taxon>Pseudomonadota</taxon>
        <taxon>Gammaproteobacteria</taxon>
        <taxon>Cellvibrionales</taxon>
        <taxon>Microbulbiferaceae</taxon>
        <taxon>Microbulbifer</taxon>
    </lineage>
</organism>
<proteinExistence type="predicted"/>
<evidence type="ECO:0008006" key="4">
    <source>
        <dbReference type="Google" id="ProtNLM"/>
    </source>
</evidence>
<protein>
    <recommendedName>
        <fullName evidence="4">TonB C-terminal domain-containing protein</fullName>
    </recommendedName>
</protein>
<feature type="signal peptide" evidence="1">
    <location>
        <begin position="1"/>
        <end position="19"/>
    </location>
</feature>
<dbReference type="Proteomes" id="UP001236500">
    <property type="component" value="Chromosome"/>
</dbReference>
<reference evidence="2 3" key="1">
    <citation type="submission" date="2023-02" db="EMBL/GenBank/DDBJ databases">
        <title>Description and genomic characterization of Microbulbifer bruguierae sp. nov., isolated from the sediment of mangrove plant Bruguiera sexangula.</title>
        <authorList>
            <person name="Long M."/>
        </authorList>
    </citation>
    <scope>NUCLEOTIDE SEQUENCE [LARGE SCALE GENOMIC DNA]</scope>
    <source>
        <strain evidence="2 3">H12</strain>
    </source>
</reference>
<evidence type="ECO:0000256" key="1">
    <source>
        <dbReference type="SAM" id="SignalP"/>
    </source>
</evidence>
<evidence type="ECO:0000313" key="2">
    <source>
        <dbReference type="EMBL" id="WGL15561.1"/>
    </source>
</evidence>
<dbReference type="SUPFAM" id="SSF74653">
    <property type="entry name" value="TolA/TonB C-terminal domain"/>
    <property type="match status" value="1"/>
</dbReference>
<accession>A0ABY8N9K2</accession>
<sequence length="168" mass="19351">MVKPMIAAASLLLASQAFSLDWQRPDCSAYKDFGECRNAEKNDYRRKKQEEFREKGLSFWYYERPDFSDNKKIEQALEDKVEGALYFSFTVERDGSVSAVSLKTKTSDEVEVYAAPILAAIKNWQFVPSKEAWPNQEWRYQFFFTQDDCAEAAEEDSEACSKEDEAAG</sequence>
<dbReference type="Gene3D" id="3.30.1150.10">
    <property type="match status" value="1"/>
</dbReference>
<name>A0ABY8N9K2_9GAMM</name>
<dbReference type="RefSeq" id="WP_280318484.1">
    <property type="nucleotide sequence ID" value="NZ_CP118605.1"/>
</dbReference>
<feature type="chain" id="PRO_5045701722" description="TonB C-terminal domain-containing protein" evidence="1">
    <location>
        <begin position="20"/>
        <end position="168"/>
    </location>
</feature>
<evidence type="ECO:0000313" key="3">
    <source>
        <dbReference type="Proteomes" id="UP001236500"/>
    </source>
</evidence>
<keyword evidence="3" id="KW-1185">Reference proteome</keyword>
<gene>
    <name evidence="2" type="ORF">PVT68_12350</name>
</gene>
<dbReference type="EMBL" id="CP118605">
    <property type="protein sequence ID" value="WGL15561.1"/>
    <property type="molecule type" value="Genomic_DNA"/>
</dbReference>
<keyword evidence="1" id="KW-0732">Signal</keyword>